<evidence type="ECO:0000313" key="5">
    <source>
        <dbReference type="Proteomes" id="UP000050497"/>
    </source>
</evidence>
<comment type="caution">
    <text evidence="3">The sequence shown here is derived from an EMBL/GenBank/DDBJ whole genome shotgun (WGS) entry which is preliminary data.</text>
</comment>
<dbReference type="SUPFAM" id="SSF51735">
    <property type="entry name" value="NAD(P)-binding Rossmann-fold domains"/>
    <property type="match status" value="1"/>
</dbReference>
<gene>
    <name evidence="4" type="ORF">GA0071312_0211</name>
    <name evidence="3" type="ORF">HLUCCO17_16510</name>
</gene>
<evidence type="ECO:0000313" key="3">
    <source>
        <dbReference type="EMBL" id="KPQ09072.1"/>
    </source>
</evidence>
<dbReference type="OrthoDB" id="9805663at2"/>
<dbReference type="InterPro" id="IPR045010">
    <property type="entry name" value="MDR_fam"/>
</dbReference>
<dbReference type="AlphaFoldDB" id="A0A0P7X325"/>
<evidence type="ECO:0000259" key="2">
    <source>
        <dbReference type="SMART" id="SM00829"/>
    </source>
</evidence>
<proteinExistence type="predicted"/>
<dbReference type="InterPro" id="IPR041694">
    <property type="entry name" value="ADH_N_2"/>
</dbReference>
<dbReference type="InterPro" id="IPR036291">
    <property type="entry name" value="NAD(P)-bd_dom_sf"/>
</dbReference>
<dbReference type="CDD" id="cd05288">
    <property type="entry name" value="PGDH"/>
    <property type="match status" value="1"/>
</dbReference>
<dbReference type="SMART" id="SM00829">
    <property type="entry name" value="PKS_ER"/>
    <property type="match status" value="1"/>
</dbReference>
<keyword evidence="6" id="KW-1185">Reference proteome</keyword>
<dbReference type="PANTHER" id="PTHR43205:SF7">
    <property type="entry name" value="PROSTAGLANDIN REDUCTASE 1"/>
    <property type="match status" value="1"/>
</dbReference>
<keyword evidence="1" id="KW-0560">Oxidoreductase</keyword>
<organism evidence="3 5">
    <name type="scientific">Saliniramus fredricksonii</name>
    <dbReference type="NCBI Taxonomy" id="1653334"/>
    <lineage>
        <taxon>Bacteria</taxon>
        <taxon>Pseudomonadati</taxon>
        <taxon>Pseudomonadota</taxon>
        <taxon>Alphaproteobacteria</taxon>
        <taxon>Hyphomicrobiales</taxon>
        <taxon>Salinarimonadaceae</taxon>
        <taxon>Saliniramus</taxon>
    </lineage>
</organism>
<dbReference type="InterPro" id="IPR013149">
    <property type="entry name" value="ADH-like_C"/>
</dbReference>
<dbReference type="RefSeq" id="WP_074443268.1">
    <property type="nucleotide sequence ID" value="NZ_FMBM01000001.1"/>
</dbReference>
<dbReference type="Pfam" id="PF16884">
    <property type="entry name" value="ADH_N_2"/>
    <property type="match status" value="1"/>
</dbReference>
<sequence>MAQDVNRRWLLAEYPQGMPSTQTWRMEEAPRPEPGPGQILIRVRYLSVDPYMRGRISPARGYTKGVEIGELMQGGGVGEVVTSNHPDWKPGDIAESMGVGWQEYAVLTPDSDGRGGVNRIDPALAPIQSSLSWLGMPGMTAYFGLYDVGRPRPGDTLVVSAASGAVGQLVGQLAKQAGCRVVGIAGRDDKLAWCSEIGFDAVINHRSEQDLTGAVAKACPQGVDIFFDNTAGPIHDAVMKNLANHARVIQCGRIALADKAGQPDMGERFMGHLIVTRASIHGFLVFDWWHRRDEALTRLAALAREGGIATREDVLDGIESMPEAFMRLMEGRNFGKQLVRLGG</sequence>
<reference evidence="3 5" key="1">
    <citation type="submission" date="2015-09" db="EMBL/GenBank/DDBJ databases">
        <title>Identification and resolution of microdiversity through metagenomic sequencing of parallel consortia.</title>
        <authorList>
            <person name="Nelson W.C."/>
            <person name="Romine M.F."/>
            <person name="Lindemann S.R."/>
        </authorList>
    </citation>
    <scope>NUCLEOTIDE SEQUENCE [LARGE SCALE GENOMIC DNA]</scope>
    <source>
        <strain evidence="3">HL-109</strain>
    </source>
</reference>
<dbReference type="Gene3D" id="3.90.180.10">
    <property type="entry name" value="Medium-chain alcohol dehydrogenases, catalytic domain"/>
    <property type="match status" value="1"/>
</dbReference>
<dbReference type="Proteomes" id="UP000182800">
    <property type="component" value="Unassembled WGS sequence"/>
</dbReference>
<protein>
    <submittedName>
        <fullName evidence="3">Putative NADP-dependent oxidoreductase</fullName>
    </submittedName>
</protein>
<reference evidence="4 6" key="2">
    <citation type="submission" date="2016-08" db="EMBL/GenBank/DDBJ databases">
        <authorList>
            <person name="Varghese N."/>
            <person name="Submissions Spin"/>
        </authorList>
    </citation>
    <scope>NUCLEOTIDE SEQUENCE [LARGE SCALE GENOMIC DNA]</scope>
    <source>
        <strain evidence="4 6">HL-109</strain>
    </source>
</reference>
<dbReference type="InterPro" id="IPR020843">
    <property type="entry name" value="ER"/>
</dbReference>
<dbReference type="Proteomes" id="UP000050497">
    <property type="component" value="Unassembled WGS sequence"/>
</dbReference>
<dbReference type="SUPFAM" id="SSF50129">
    <property type="entry name" value="GroES-like"/>
    <property type="match status" value="1"/>
</dbReference>
<dbReference type="Pfam" id="PF00107">
    <property type="entry name" value="ADH_zinc_N"/>
    <property type="match status" value="1"/>
</dbReference>
<feature type="domain" description="Enoyl reductase (ER)" evidence="2">
    <location>
        <begin position="17"/>
        <end position="339"/>
    </location>
</feature>
<evidence type="ECO:0000313" key="6">
    <source>
        <dbReference type="Proteomes" id="UP000182800"/>
    </source>
</evidence>
<dbReference type="FunFam" id="3.40.50.720:FF:000121">
    <property type="entry name" value="Prostaglandin reductase 2"/>
    <property type="match status" value="1"/>
</dbReference>
<dbReference type="EMBL" id="LJSX01000036">
    <property type="protein sequence ID" value="KPQ09072.1"/>
    <property type="molecule type" value="Genomic_DNA"/>
</dbReference>
<dbReference type="PANTHER" id="PTHR43205">
    <property type="entry name" value="PROSTAGLANDIN REDUCTASE"/>
    <property type="match status" value="1"/>
</dbReference>
<dbReference type="EMBL" id="FMBM01000001">
    <property type="protein sequence ID" value="SCC78314.1"/>
    <property type="molecule type" value="Genomic_DNA"/>
</dbReference>
<accession>A0A0P7X325</accession>
<name>A0A0P7X325_9HYPH</name>
<dbReference type="GO" id="GO:0016628">
    <property type="term" value="F:oxidoreductase activity, acting on the CH-CH group of donors, NAD or NADP as acceptor"/>
    <property type="evidence" value="ECO:0007669"/>
    <property type="project" value="InterPro"/>
</dbReference>
<evidence type="ECO:0000256" key="1">
    <source>
        <dbReference type="ARBA" id="ARBA00023002"/>
    </source>
</evidence>
<dbReference type="STRING" id="1653334.GA0071312_0211"/>
<dbReference type="InterPro" id="IPR011032">
    <property type="entry name" value="GroES-like_sf"/>
</dbReference>
<evidence type="ECO:0000313" key="4">
    <source>
        <dbReference type="EMBL" id="SCC78314.1"/>
    </source>
</evidence>
<dbReference type="Gene3D" id="3.40.50.720">
    <property type="entry name" value="NAD(P)-binding Rossmann-like Domain"/>
    <property type="match status" value="1"/>
</dbReference>